<dbReference type="Gene3D" id="1.10.287.130">
    <property type="match status" value="1"/>
</dbReference>
<evidence type="ECO:0000259" key="15">
    <source>
        <dbReference type="PROSITE" id="PS50110"/>
    </source>
</evidence>
<keyword evidence="13" id="KW-1133">Transmembrane helix</keyword>
<dbReference type="PROSITE" id="PS50109">
    <property type="entry name" value="HIS_KIN"/>
    <property type="match status" value="1"/>
</dbReference>
<keyword evidence="10" id="KW-0902">Two-component regulatory system</keyword>
<evidence type="ECO:0000313" key="16">
    <source>
        <dbReference type="EMBL" id="NJC18484.1"/>
    </source>
</evidence>
<dbReference type="SUPFAM" id="SSF47226">
    <property type="entry name" value="Histidine-containing phosphotransfer domain, HPT domain"/>
    <property type="match status" value="1"/>
</dbReference>
<organism evidence="16 17">
    <name type="scientific">Butyricimonas paravirosa</name>
    <dbReference type="NCBI Taxonomy" id="1472417"/>
    <lineage>
        <taxon>Bacteria</taxon>
        <taxon>Pseudomonadati</taxon>
        <taxon>Bacteroidota</taxon>
        <taxon>Bacteroidia</taxon>
        <taxon>Bacteroidales</taxon>
        <taxon>Odoribacteraceae</taxon>
        <taxon>Butyricimonas</taxon>
    </lineage>
</organism>
<comment type="catalytic activity">
    <reaction evidence="1">
        <text>ATP + protein L-histidine = ADP + protein N-phospho-L-histidine.</text>
        <dbReference type="EC" id="2.7.13.3"/>
    </reaction>
</comment>
<accession>A0A7X5YC78</accession>
<feature type="modified residue" description="4-aspartylphosphate" evidence="12">
    <location>
        <position position="587"/>
    </location>
</feature>
<dbReference type="SUPFAM" id="SSF47384">
    <property type="entry name" value="Homodimeric domain of signal transducing histidine kinase"/>
    <property type="match status" value="1"/>
</dbReference>
<dbReference type="AlphaFoldDB" id="A0A7X5YC78"/>
<evidence type="ECO:0000313" key="17">
    <source>
        <dbReference type="Proteomes" id="UP000576368"/>
    </source>
</evidence>
<comment type="subcellular location">
    <subcellularLocation>
        <location evidence="2">Cell membrane</location>
    </subcellularLocation>
</comment>
<dbReference type="InterPro" id="IPR001789">
    <property type="entry name" value="Sig_transdc_resp-reg_receiver"/>
</dbReference>
<dbReference type="FunFam" id="3.30.565.10:FF:000023">
    <property type="entry name" value="PAS domain-containing sensor histidine kinase"/>
    <property type="match status" value="1"/>
</dbReference>
<dbReference type="Gene3D" id="3.40.50.2300">
    <property type="match status" value="1"/>
</dbReference>
<dbReference type="InterPro" id="IPR036890">
    <property type="entry name" value="HATPase_C_sf"/>
</dbReference>
<evidence type="ECO:0000256" key="6">
    <source>
        <dbReference type="ARBA" id="ARBA00022679"/>
    </source>
</evidence>
<dbReference type="GO" id="GO:0003677">
    <property type="term" value="F:DNA binding"/>
    <property type="evidence" value="ECO:0007669"/>
    <property type="project" value="UniProtKB-KW"/>
</dbReference>
<dbReference type="SMART" id="SM00448">
    <property type="entry name" value="REC"/>
    <property type="match status" value="1"/>
</dbReference>
<keyword evidence="16" id="KW-0238">DNA-binding</keyword>
<keyword evidence="4" id="KW-1003">Cell membrane</keyword>
<feature type="transmembrane region" description="Helical" evidence="13">
    <location>
        <begin position="250"/>
        <end position="269"/>
    </location>
</feature>
<dbReference type="SMART" id="SM00388">
    <property type="entry name" value="HisKA"/>
    <property type="match status" value="1"/>
</dbReference>
<feature type="transmembrane region" description="Helical" evidence="13">
    <location>
        <begin position="12"/>
        <end position="30"/>
    </location>
</feature>
<reference evidence="16 17" key="1">
    <citation type="submission" date="2020-03" db="EMBL/GenBank/DDBJ databases">
        <title>Genomic Encyclopedia of Type Strains, Phase IV (KMG-IV): sequencing the most valuable type-strain genomes for metagenomic binning, comparative biology and taxonomic classification.</title>
        <authorList>
            <person name="Goeker M."/>
        </authorList>
    </citation>
    <scope>NUCLEOTIDE SEQUENCE [LARGE SCALE GENOMIC DNA]</scope>
    <source>
        <strain evidence="16 17">DSM 105722</strain>
    </source>
</reference>
<evidence type="ECO:0000256" key="4">
    <source>
        <dbReference type="ARBA" id="ARBA00022475"/>
    </source>
</evidence>
<dbReference type="EC" id="2.7.13.3" evidence="3"/>
<dbReference type="Pfam" id="PF00072">
    <property type="entry name" value="Response_reg"/>
    <property type="match status" value="1"/>
</dbReference>
<dbReference type="GeneID" id="86890056"/>
<dbReference type="Pfam" id="PF02518">
    <property type="entry name" value="HATPase_c"/>
    <property type="match status" value="1"/>
</dbReference>
<dbReference type="EMBL" id="JAATLI010000007">
    <property type="protein sequence ID" value="NJC18484.1"/>
    <property type="molecule type" value="Genomic_DNA"/>
</dbReference>
<dbReference type="PROSITE" id="PS50110">
    <property type="entry name" value="RESPONSE_REGULATORY"/>
    <property type="match status" value="1"/>
</dbReference>
<keyword evidence="7" id="KW-0547">Nucleotide-binding</keyword>
<dbReference type="Pfam" id="PF00512">
    <property type="entry name" value="HisKA"/>
    <property type="match status" value="1"/>
</dbReference>
<evidence type="ECO:0000256" key="13">
    <source>
        <dbReference type="SAM" id="Phobius"/>
    </source>
</evidence>
<evidence type="ECO:0000256" key="11">
    <source>
        <dbReference type="ARBA" id="ARBA00023136"/>
    </source>
</evidence>
<evidence type="ECO:0000256" key="1">
    <source>
        <dbReference type="ARBA" id="ARBA00000085"/>
    </source>
</evidence>
<gene>
    <name evidence="16" type="ORF">GGR15_002111</name>
</gene>
<dbReference type="CDD" id="cd17546">
    <property type="entry name" value="REC_hyHK_CKI1_RcsC-like"/>
    <property type="match status" value="1"/>
</dbReference>
<sequence length="778" mass="88163">MNRNIPLQAKILFGYMMLMAVIISMAAILFHEHARLRKIEADTYEIRQARRDISEIHRNITVLASLGESVIAWEDEDYHAYQTRRLRVDSLLQMLQTNHSYIFGLSQIDTLQQLLADKETHLHQIMQVFHRQDKADSLLVNHLPEAARQATQTRTVVQKKKGIAGWFGGKETVQVPASSDKLRSLNEQLIALQAERIRNMENYTDSLRIRNRELNRKLFALLGNISDHAQAAFRDREEQIAQAHQRSTSIITGLIIAAILLLVFSYLIIQKHLKRDSLLRKKMEGVIDRNNELLETRKNVILTISHDIRGPLNIIYGYVELAKDTRDRKRRNHHLENIETECKHILHLLNNLLDVYRLNESKETCNNVPFNLNDLLERIVTGFSHIANNKGIIFHHDSQNTDVVLCGDMDRISQIIDNLLTNAVKFTNAGMIQFNVRYENGMLYIEIKDTGIGMDQDTVSRIFRPFERLSSEANAEGFGLGLPITKGLVKLLGGSIDVESKIGHGSTFRVSLPLAVSNEKINSEASAVPQDRLPLPQRVLVIDNDTLQLEIAKEMLERNGVSCTTCSNAKELVNEMRRQDYDLLLSDIQMPETNGFEILALLRKSSIGNSHTIPIVAMTARGEGEKEAFIKGGFTDSIHKPFSMRELLDMVSSVVSRDVEESHTPDFATFTADVLDKRELLRTFIIQSEQNMADLQSAIKTGDIEKLHDIAHEIKPSLELLRADAPLVKLRTTLNDSACDMNTVNEQVKLLIGHISGLITEAEKEIKKMSDETEGTDS</sequence>
<dbReference type="GO" id="GO:0000155">
    <property type="term" value="F:phosphorelay sensor kinase activity"/>
    <property type="evidence" value="ECO:0007669"/>
    <property type="project" value="InterPro"/>
</dbReference>
<keyword evidence="6" id="KW-0808">Transferase</keyword>
<keyword evidence="11 13" id="KW-0472">Membrane</keyword>
<dbReference type="SMART" id="SM00387">
    <property type="entry name" value="HATPase_c"/>
    <property type="match status" value="1"/>
</dbReference>
<evidence type="ECO:0000256" key="3">
    <source>
        <dbReference type="ARBA" id="ARBA00012438"/>
    </source>
</evidence>
<evidence type="ECO:0000256" key="8">
    <source>
        <dbReference type="ARBA" id="ARBA00022777"/>
    </source>
</evidence>
<evidence type="ECO:0000259" key="14">
    <source>
        <dbReference type="PROSITE" id="PS50109"/>
    </source>
</evidence>
<dbReference type="InterPro" id="IPR004358">
    <property type="entry name" value="Sig_transdc_His_kin-like_C"/>
</dbReference>
<proteinExistence type="predicted"/>
<protein>
    <recommendedName>
        <fullName evidence="3">histidine kinase</fullName>
        <ecNumber evidence="3">2.7.13.3</ecNumber>
    </recommendedName>
</protein>
<name>A0A7X5YC78_9BACT</name>
<dbReference type="InterPro" id="IPR003661">
    <property type="entry name" value="HisK_dim/P_dom"/>
</dbReference>
<dbReference type="GO" id="GO:0005886">
    <property type="term" value="C:plasma membrane"/>
    <property type="evidence" value="ECO:0007669"/>
    <property type="project" value="UniProtKB-SubCell"/>
</dbReference>
<evidence type="ECO:0000256" key="7">
    <source>
        <dbReference type="ARBA" id="ARBA00022741"/>
    </source>
</evidence>
<feature type="domain" description="Response regulatory" evidence="15">
    <location>
        <begin position="538"/>
        <end position="655"/>
    </location>
</feature>
<dbReference type="InterPro" id="IPR005467">
    <property type="entry name" value="His_kinase_dom"/>
</dbReference>
<feature type="domain" description="Histidine kinase" evidence="14">
    <location>
        <begin position="303"/>
        <end position="516"/>
    </location>
</feature>
<dbReference type="InterPro" id="IPR036097">
    <property type="entry name" value="HisK_dim/P_sf"/>
</dbReference>
<evidence type="ECO:0000256" key="5">
    <source>
        <dbReference type="ARBA" id="ARBA00022553"/>
    </source>
</evidence>
<keyword evidence="9" id="KW-0067">ATP-binding</keyword>
<evidence type="ECO:0000256" key="10">
    <source>
        <dbReference type="ARBA" id="ARBA00023012"/>
    </source>
</evidence>
<dbReference type="InterPro" id="IPR036641">
    <property type="entry name" value="HPT_dom_sf"/>
</dbReference>
<keyword evidence="13" id="KW-0812">Transmembrane</keyword>
<dbReference type="SUPFAM" id="SSF52172">
    <property type="entry name" value="CheY-like"/>
    <property type="match status" value="1"/>
</dbReference>
<dbReference type="RefSeq" id="WP_347786950.1">
    <property type="nucleotide sequence ID" value="NZ_BMPA01000007.1"/>
</dbReference>
<evidence type="ECO:0000256" key="9">
    <source>
        <dbReference type="ARBA" id="ARBA00022840"/>
    </source>
</evidence>
<dbReference type="PANTHER" id="PTHR43547:SF2">
    <property type="entry name" value="HYBRID SIGNAL TRANSDUCTION HISTIDINE KINASE C"/>
    <property type="match status" value="1"/>
</dbReference>
<evidence type="ECO:0000256" key="12">
    <source>
        <dbReference type="PROSITE-ProRule" id="PRU00169"/>
    </source>
</evidence>
<dbReference type="GO" id="GO:0005524">
    <property type="term" value="F:ATP binding"/>
    <property type="evidence" value="ECO:0007669"/>
    <property type="project" value="UniProtKB-KW"/>
</dbReference>
<keyword evidence="8 16" id="KW-0418">Kinase</keyword>
<keyword evidence="5 12" id="KW-0597">Phosphoprotein</keyword>
<dbReference type="Gene3D" id="3.30.565.10">
    <property type="entry name" value="Histidine kinase-like ATPase, C-terminal domain"/>
    <property type="match status" value="1"/>
</dbReference>
<dbReference type="PRINTS" id="PR00344">
    <property type="entry name" value="BCTRLSENSOR"/>
</dbReference>
<dbReference type="Gene3D" id="1.20.120.160">
    <property type="entry name" value="HPT domain"/>
    <property type="match status" value="1"/>
</dbReference>
<evidence type="ECO:0000256" key="2">
    <source>
        <dbReference type="ARBA" id="ARBA00004236"/>
    </source>
</evidence>
<dbReference type="PANTHER" id="PTHR43547">
    <property type="entry name" value="TWO-COMPONENT HISTIDINE KINASE"/>
    <property type="match status" value="1"/>
</dbReference>
<dbReference type="CDD" id="cd00082">
    <property type="entry name" value="HisKA"/>
    <property type="match status" value="1"/>
</dbReference>
<dbReference type="SUPFAM" id="SSF55874">
    <property type="entry name" value="ATPase domain of HSP90 chaperone/DNA topoisomerase II/histidine kinase"/>
    <property type="match status" value="1"/>
</dbReference>
<dbReference type="Proteomes" id="UP000576368">
    <property type="component" value="Unassembled WGS sequence"/>
</dbReference>
<dbReference type="InterPro" id="IPR011006">
    <property type="entry name" value="CheY-like_superfamily"/>
</dbReference>
<comment type="caution">
    <text evidence="16">The sequence shown here is derived from an EMBL/GenBank/DDBJ whole genome shotgun (WGS) entry which is preliminary data.</text>
</comment>
<dbReference type="InterPro" id="IPR003594">
    <property type="entry name" value="HATPase_dom"/>
</dbReference>